<comment type="caution">
    <text evidence="1">The sequence shown here is derived from an EMBL/GenBank/DDBJ whole genome shotgun (WGS) entry which is preliminary data.</text>
</comment>
<dbReference type="AlphaFoldDB" id="A0AAV4V8V2"/>
<accession>A0AAV4V8V2</accession>
<reference evidence="1 2" key="1">
    <citation type="submission" date="2021-06" db="EMBL/GenBank/DDBJ databases">
        <title>Caerostris extrusa draft genome.</title>
        <authorList>
            <person name="Kono N."/>
            <person name="Arakawa K."/>
        </authorList>
    </citation>
    <scope>NUCLEOTIDE SEQUENCE [LARGE SCALE GENOMIC DNA]</scope>
</reference>
<proteinExistence type="predicted"/>
<organism evidence="1 2">
    <name type="scientific">Caerostris extrusa</name>
    <name type="common">Bark spider</name>
    <name type="synonym">Caerostris bankana</name>
    <dbReference type="NCBI Taxonomy" id="172846"/>
    <lineage>
        <taxon>Eukaryota</taxon>
        <taxon>Metazoa</taxon>
        <taxon>Ecdysozoa</taxon>
        <taxon>Arthropoda</taxon>
        <taxon>Chelicerata</taxon>
        <taxon>Arachnida</taxon>
        <taxon>Araneae</taxon>
        <taxon>Araneomorphae</taxon>
        <taxon>Entelegynae</taxon>
        <taxon>Araneoidea</taxon>
        <taxon>Araneidae</taxon>
        <taxon>Caerostris</taxon>
    </lineage>
</organism>
<protein>
    <submittedName>
        <fullName evidence="1">Uncharacterized protein</fullName>
    </submittedName>
</protein>
<gene>
    <name evidence="1" type="ORF">CEXT_683301</name>
</gene>
<dbReference type="Proteomes" id="UP001054945">
    <property type="component" value="Unassembled WGS sequence"/>
</dbReference>
<keyword evidence="2" id="KW-1185">Reference proteome</keyword>
<evidence type="ECO:0000313" key="2">
    <source>
        <dbReference type="Proteomes" id="UP001054945"/>
    </source>
</evidence>
<dbReference type="EMBL" id="BPLR01014109">
    <property type="protein sequence ID" value="GIY66380.1"/>
    <property type="molecule type" value="Genomic_DNA"/>
</dbReference>
<name>A0AAV4V8V2_CAEEX</name>
<sequence>MRYAFEILVPFHILNKAVDIVEEHLNVKDAFCRESAINSEESSCDNGNNNVNSGSDDLEKLSKISLSPCHRSVTSECPSFT</sequence>
<evidence type="ECO:0000313" key="1">
    <source>
        <dbReference type="EMBL" id="GIY66380.1"/>
    </source>
</evidence>